<feature type="compositionally biased region" description="Low complexity" evidence="1">
    <location>
        <begin position="89"/>
        <end position="105"/>
    </location>
</feature>
<accession>A0A9D3SE98</accession>
<evidence type="ECO:0000313" key="2">
    <source>
        <dbReference type="EMBL" id="KAG7320525.1"/>
    </source>
</evidence>
<dbReference type="Proteomes" id="UP000824219">
    <property type="component" value="Linkage Group LG19"/>
</dbReference>
<comment type="caution">
    <text evidence="2">The sequence shown here is derived from an EMBL/GenBank/DDBJ whole genome shotgun (WGS) entry which is preliminary data.</text>
</comment>
<dbReference type="EMBL" id="JAHKSW010000019">
    <property type="protein sequence ID" value="KAG7320525.1"/>
    <property type="molecule type" value="Genomic_DNA"/>
</dbReference>
<name>A0A9D3SE98_9TELE</name>
<proteinExistence type="predicted"/>
<dbReference type="AlphaFoldDB" id="A0A9D3SE98"/>
<sequence>MATEGRKQREARTNWWRRKRSVYTGVVKAAFRKCVGKSPRKTRRRCHTLVSGKQQKPAHALPSGAMAPRNTTQYLMELVYSELNASEPPYFSSSSSSSRRSNYSPSRHEHTYSYEDTMDFQHRDFETTRACAAGGSWLCVMCRCPQSVSPAHACSDTQSAQVNLLHKGVCVCVCSIFCCVLVFCCASVFERLLQVSCSTADDFQLNFLSSGGQKDMRPKGSQSSDLGYTHLNNTSNKVPALFTPPVVI</sequence>
<organism evidence="2 3">
    <name type="scientific">Hemibagrus wyckioides</name>
    <dbReference type="NCBI Taxonomy" id="337641"/>
    <lineage>
        <taxon>Eukaryota</taxon>
        <taxon>Metazoa</taxon>
        <taxon>Chordata</taxon>
        <taxon>Craniata</taxon>
        <taxon>Vertebrata</taxon>
        <taxon>Euteleostomi</taxon>
        <taxon>Actinopterygii</taxon>
        <taxon>Neopterygii</taxon>
        <taxon>Teleostei</taxon>
        <taxon>Ostariophysi</taxon>
        <taxon>Siluriformes</taxon>
        <taxon>Bagridae</taxon>
        <taxon>Hemibagrus</taxon>
    </lineage>
</organism>
<evidence type="ECO:0000313" key="3">
    <source>
        <dbReference type="Proteomes" id="UP000824219"/>
    </source>
</evidence>
<protein>
    <submittedName>
        <fullName evidence="2">Uncharacterized protein</fullName>
    </submittedName>
</protein>
<reference evidence="2 3" key="1">
    <citation type="submission" date="2021-06" db="EMBL/GenBank/DDBJ databases">
        <title>Chromosome-level genome assembly of the red-tail catfish (Hemibagrus wyckioides).</title>
        <authorList>
            <person name="Shao F."/>
        </authorList>
    </citation>
    <scope>NUCLEOTIDE SEQUENCE [LARGE SCALE GENOMIC DNA]</scope>
    <source>
        <strain evidence="2">EC202008001</strain>
        <tissue evidence="2">Blood</tissue>
    </source>
</reference>
<evidence type="ECO:0000256" key="1">
    <source>
        <dbReference type="SAM" id="MobiDB-lite"/>
    </source>
</evidence>
<dbReference type="OrthoDB" id="8941959at2759"/>
<feature type="region of interest" description="Disordered" evidence="1">
    <location>
        <begin position="42"/>
        <end position="67"/>
    </location>
</feature>
<feature type="region of interest" description="Disordered" evidence="1">
    <location>
        <begin position="89"/>
        <end position="108"/>
    </location>
</feature>
<keyword evidence="3" id="KW-1185">Reference proteome</keyword>
<gene>
    <name evidence="2" type="ORF">KOW79_016378</name>
</gene>